<dbReference type="EMBL" id="LAJY01000137">
    <property type="protein sequence ID" value="KJV10160.1"/>
    <property type="molecule type" value="Genomic_DNA"/>
</dbReference>
<organism evidence="2 3">
    <name type="scientific">Elstera litoralis</name>
    <dbReference type="NCBI Taxonomy" id="552518"/>
    <lineage>
        <taxon>Bacteria</taxon>
        <taxon>Pseudomonadati</taxon>
        <taxon>Pseudomonadota</taxon>
        <taxon>Alphaproteobacteria</taxon>
        <taxon>Rhodospirillales</taxon>
        <taxon>Rhodospirillaceae</taxon>
        <taxon>Elstera</taxon>
    </lineage>
</organism>
<accession>A0A0F3ITV1</accession>
<evidence type="ECO:0000313" key="2">
    <source>
        <dbReference type="EMBL" id="KJV10160.1"/>
    </source>
</evidence>
<dbReference type="Proteomes" id="UP000033774">
    <property type="component" value="Unassembled WGS sequence"/>
</dbReference>
<evidence type="ECO:0000313" key="3">
    <source>
        <dbReference type="Proteomes" id="UP000033774"/>
    </source>
</evidence>
<feature type="region of interest" description="Disordered" evidence="1">
    <location>
        <begin position="205"/>
        <end position="224"/>
    </location>
</feature>
<name>A0A0F3ITV1_9PROT</name>
<evidence type="ECO:0000256" key="1">
    <source>
        <dbReference type="SAM" id="MobiDB-lite"/>
    </source>
</evidence>
<reference evidence="2 3" key="1">
    <citation type="submission" date="2015-03" db="EMBL/GenBank/DDBJ databases">
        <title>Draft genome sequence of Elstera litoralis.</title>
        <authorList>
            <person name="Rahalkar M.C."/>
            <person name="Dhakephalkar P.K."/>
            <person name="Pore S.D."/>
            <person name="Arora P."/>
            <person name="Kapse N.G."/>
            <person name="Pandit P.S."/>
        </authorList>
    </citation>
    <scope>NUCLEOTIDE SEQUENCE [LARGE SCALE GENOMIC DNA]</scope>
    <source>
        <strain evidence="2 3">Dia-1</strain>
    </source>
</reference>
<evidence type="ECO:0008006" key="4">
    <source>
        <dbReference type="Google" id="ProtNLM"/>
    </source>
</evidence>
<feature type="compositionally biased region" description="Basic and acidic residues" evidence="1">
    <location>
        <begin position="214"/>
        <end position="224"/>
    </location>
</feature>
<feature type="region of interest" description="Disordered" evidence="1">
    <location>
        <begin position="1"/>
        <end position="33"/>
    </location>
</feature>
<sequence length="224" mass="25390">MDLAETETLDLENPMDAAAPAPVEERDEDTEGRSDAVVELKQRFLIYSDQALPQLDSGDSFAFHAQLKADTARPFFALLPPAEMPARTEMLEAMRNLNVPGMLKLAEWGKIYWPPEKRYRFVIVLERPGGVRVFPDITVPQAPLQEEELISGFLTPLLPTVREFTGRMLSHRAIRPNNIFYADAGRRSMVLGECVSSPPAYDQPAVFRNHRKRDGAPERARQWQ</sequence>
<keyword evidence="3" id="KW-1185">Reference proteome</keyword>
<gene>
    <name evidence="2" type="ORF">VZ95_06700</name>
</gene>
<protein>
    <recommendedName>
        <fullName evidence="4">Protein kinase domain-containing protein</fullName>
    </recommendedName>
</protein>
<dbReference type="OrthoDB" id="7166208at2"/>
<proteinExistence type="predicted"/>
<feature type="compositionally biased region" description="Acidic residues" evidence="1">
    <location>
        <begin position="1"/>
        <end position="10"/>
    </location>
</feature>
<dbReference type="AlphaFoldDB" id="A0A0F3ITV1"/>
<comment type="caution">
    <text evidence="2">The sequence shown here is derived from an EMBL/GenBank/DDBJ whole genome shotgun (WGS) entry which is preliminary data.</text>
</comment>
<dbReference type="RefSeq" id="WP_045775170.1">
    <property type="nucleotide sequence ID" value="NZ_LAJY01000137.1"/>
</dbReference>